<dbReference type="EMBL" id="AMEM01000025">
    <property type="protein sequence ID" value="EKX89220.1"/>
    <property type="molecule type" value="Genomic_DNA"/>
</dbReference>
<dbReference type="RefSeq" id="WP_006064211.1">
    <property type="nucleotide sequence ID" value="NZ_KB290831.1"/>
</dbReference>
<organism evidence="3 4">
    <name type="scientific">Corynebacterium durum F0235</name>
    <dbReference type="NCBI Taxonomy" id="1035195"/>
    <lineage>
        <taxon>Bacteria</taxon>
        <taxon>Bacillati</taxon>
        <taxon>Actinomycetota</taxon>
        <taxon>Actinomycetes</taxon>
        <taxon>Mycobacteriales</taxon>
        <taxon>Corynebacteriaceae</taxon>
        <taxon>Corynebacterium</taxon>
    </lineage>
</organism>
<gene>
    <name evidence="3" type="ORF">HMPREF9997_01988</name>
</gene>
<dbReference type="InterPro" id="IPR058498">
    <property type="entry name" value="DUF8185"/>
</dbReference>
<evidence type="ECO:0000313" key="4">
    <source>
        <dbReference type="Proteomes" id="UP000010445"/>
    </source>
</evidence>
<comment type="caution">
    <text evidence="3">The sequence shown here is derived from an EMBL/GenBank/DDBJ whole genome shotgun (WGS) entry which is preliminary data.</text>
</comment>
<proteinExistence type="predicted"/>
<dbReference type="InterPro" id="IPR058323">
    <property type="entry name" value="DUF8010"/>
</dbReference>
<dbReference type="PIRSF" id="PIRSF012637">
    <property type="entry name" value="UCP012637"/>
    <property type="match status" value="1"/>
</dbReference>
<dbReference type="Pfam" id="PF26035">
    <property type="entry name" value="DUF8010"/>
    <property type="match status" value="1"/>
</dbReference>
<keyword evidence="4" id="KW-1185">Reference proteome</keyword>
<sequence length="218" mass="22894">MSPTQDHLTITSGESGLRALLLRARGLDEQATVRFRQLGEQIDCFVTTPFRVLASRRVVGEVSRDGAAAGVSAVLEALDSSPENASLGPARDAMFPGALPPASGFVLVDELPVGVVRDLADQGRALARQFSGPMGPPASLMDQTVITATSSSGDTSVEVPMRAVFACTALQLIPGASAPEEVPRQLRVSSLGRWLRIDAPFGSVYFSAGGFSLVDRLV</sequence>
<reference evidence="3 4" key="1">
    <citation type="submission" date="2012-05" db="EMBL/GenBank/DDBJ databases">
        <authorList>
            <person name="Weinstock G."/>
            <person name="Sodergren E."/>
            <person name="Lobos E.A."/>
            <person name="Fulton L."/>
            <person name="Fulton R."/>
            <person name="Courtney L."/>
            <person name="Fronick C."/>
            <person name="O'Laughlin M."/>
            <person name="Godfrey J."/>
            <person name="Wilson R.M."/>
            <person name="Miner T."/>
            <person name="Farmer C."/>
            <person name="Delehaunty K."/>
            <person name="Cordes M."/>
            <person name="Minx P."/>
            <person name="Tomlinson C."/>
            <person name="Chen J."/>
            <person name="Wollam A."/>
            <person name="Pepin K.H."/>
            <person name="Bhonagiri V."/>
            <person name="Zhang X."/>
            <person name="Suruliraj S."/>
            <person name="Warren W."/>
            <person name="Mitreva M."/>
            <person name="Mardis E.R."/>
            <person name="Wilson R.K."/>
        </authorList>
    </citation>
    <scope>NUCLEOTIDE SEQUENCE [LARGE SCALE GENOMIC DNA]</scope>
    <source>
        <strain evidence="3 4">F0235</strain>
    </source>
</reference>
<dbReference type="AlphaFoldDB" id="L1MDV1"/>
<evidence type="ECO:0000313" key="3">
    <source>
        <dbReference type="EMBL" id="EKX89220.1"/>
    </source>
</evidence>
<dbReference type="HOGENOM" id="CLU_083318_1_0_11"/>
<evidence type="ECO:0000259" key="1">
    <source>
        <dbReference type="Pfam" id="PF26035"/>
    </source>
</evidence>
<dbReference type="OrthoDB" id="5178111at2"/>
<dbReference type="InterPro" id="IPR016601">
    <property type="entry name" value="UCP012637"/>
</dbReference>
<feature type="domain" description="DUF8010" evidence="1">
    <location>
        <begin position="14"/>
        <end position="93"/>
    </location>
</feature>
<dbReference type="Pfam" id="PF26572">
    <property type="entry name" value="DUF8185"/>
    <property type="match status" value="1"/>
</dbReference>
<dbReference type="Proteomes" id="UP000010445">
    <property type="component" value="Unassembled WGS sequence"/>
</dbReference>
<accession>L1MDV1</accession>
<dbReference type="PATRIC" id="fig|1035195.3.peg.1789"/>
<protein>
    <submittedName>
        <fullName evidence="3">Uncharacterized protein</fullName>
    </submittedName>
</protein>
<evidence type="ECO:0000259" key="2">
    <source>
        <dbReference type="Pfam" id="PF26572"/>
    </source>
</evidence>
<dbReference type="eggNOG" id="ENOG5032Y20">
    <property type="taxonomic scope" value="Bacteria"/>
</dbReference>
<feature type="domain" description="DUF8185" evidence="2">
    <location>
        <begin position="100"/>
        <end position="208"/>
    </location>
</feature>
<name>L1MDV1_9CORY</name>
<dbReference type="STRING" id="1035195.HMPREF9997_01988"/>